<dbReference type="GO" id="GO:0005634">
    <property type="term" value="C:nucleus"/>
    <property type="evidence" value="ECO:0007669"/>
    <property type="project" value="UniProtKB-SubCell"/>
</dbReference>
<name>A0A843VE26_COLES</name>
<accession>A0A843VE26</accession>
<feature type="region of interest" description="Disordered" evidence="7">
    <location>
        <begin position="176"/>
        <end position="232"/>
    </location>
</feature>
<evidence type="ECO:0000256" key="5">
    <source>
        <dbReference type="ARBA" id="ARBA00023163"/>
    </source>
</evidence>
<feature type="region of interest" description="Disordered" evidence="7">
    <location>
        <begin position="1"/>
        <end position="22"/>
    </location>
</feature>
<proteinExistence type="predicted"/>
<feature type="compositionally biased region" description="Basic and acidic residues" evidence="7">
    <location>
        <begin position="187"/>
        <end position="198"/>
    </location>
</feature>
<dbReference type="InterPro" id="IPR043452">
    <property type="entry name" value="BZIP46-like"/>
</dbReference>
<dbReference type="PANTHER" id="PTHR22952">
    <property type="entry name" value="CAMP-RESPONSE ELEMENT BINDING PROTEIN-RELATED"/>
    <property type="match status" value="1"/>
</dbReference>
<evidence type="ECO:0000313" key="9">
    <source>
        <dbReference type="EMBL" id="MQL94215.1"/>
    </source>
</evidence>
<dbReference type="GO" id="GO:0009738">
    <property type="term" value="P:abscisic acid-activated signaling pathway"/>
    <property type="evidence" value="ECO:0007669"/>
    <property type="project" value="UniProtKB-KW"/>
</dbReference>
<dbReference type="GO" id="GO:0003700">
    <property type="term" value="F:DNA-binding transcription factor activity"/>
    <property type="evidence" value="ECO:0007669"/>
    <property type="project" value="InterPro"/>
</dbReference>
<dbReference type="GO" id="GO:0003677">
    <property type="term" value="F:DNA binding"/>
    <property type="evidence" value="ECO:0007669"/>
    <property type="project" value="UniProtKB-KW"/>
</dbReference>
<comment type="subcellular location">
    <subcellularLocation>
        <location evidence="1">Nucleus</location>
    </subcellularLocation>
</comment>
<keyword evidence="3" id="KW-0805">Transcription regulation</keyword>
<protein>
    <recommendedName>
        <fullName evidence="8">BZIP domain-containing protein</fullName>
    </recommendedName>
</protein>
<feature type="domain" description="BZIP" evidence="8">
    <location>
        <begin position="201"/>
        <end position="246"/>
    </location>
</feature>
<dbReference type="PROSITE" id="PS00036">
    <property type="entry name" value="BZIP_BASIC"/>
    <property type="match status" value="1"/>
</dbReference>
<evidence type="ECO:0000256" key="7">
    <source>
        <dbReference type="SAM" id="MobiDB-lite"/>
    </source>
</evidence>
<dbReference type="CDD" id="cd14707">
    <property type="entry name" value="bZIP_plant_BZIP46"/>
    <property type="match status" value="1"/>
</dbReference>
<dbReference type="GO" id="GO:0045893">
    <property type="term" value="P:positive regulation of DNA-templated transcription"/>
    <property type="evidence" value="ECO:0007669"/>
    <property type="project" value="InterPro"/>
</dbReference>
<dbReference type="InterPro" id="IPR004827">
    <property type="entry name" value="bZIP"/>
</dbReference>
<dbReference type="PANTHER" id="PTHR22952:SF392">
    <property type="entry name" value="BZIP TRANSCRIPTION FACTOR 12"/>
    <property type="match status" value="1"/>
</dbReference>
<dbReference type="InterPro" id="IPR046347">
    <property type="entry name" value="bZIP_sf"/>
</dbReference>
<evidence type="ECO:0000259" key="8">
    <source>
        <dbReference type="PROSITE" id="PS50217"/>
    </source>
</evidence>
<dbReference type="AlphaFoldDB" id="A0A843VE26"/>
<feature type="region of interest" description="Disordered" evidence="7">
    <location>
        <begin position="66"/>
        <end position="93"/>
    </location>
</feature>
<feature type="compositionally biased region" description="Basic and acidic residues" evidence="7">
    <location>
        <begin position="84"/>
        <end position="93"/>
    </location>
</feature>
<dbReference type="Proteomes" id="UP000652761">
    <property type="component" value="Unassembled WGS sequence"/>
</dbReference>
<dbReference type="FunFam" id="1.20.5.170:FF:000036">
    <property type="entry name" value="ABSCISIC ACID-INSENSITIVE 5-like protein 2"/>
    <property type="match status" value="1"/>
</dbReference>
<dbReference type="Pfam" id="PF00170">
    <property type="entry name" value="bZIP_1"/>
    <property type="match status" value="1"/>
</dbReference>
<evidence type="ECO:0000313" key="10">
    <source>
        <dbReference type="Proteomes" id="UP000652761"/>
    </source>
</evidence>
<sequence length="283" mass="30360">MASPRVVAQASSSSADLVRQTPAGHAAEFAGDQTMGGLGSLNMEDLLRQLYADRAAAAAAAAAVFSPDPGDQGGEEDSNGVADAGREGRKTAEEVWEGISGDRGADGRGEAAYEEAGLGEITLETFLARAGTVADEDVGAASGAVQQQVGIPMLGFVVDPALGERFLQQQVIQVDGSHASSGNGGEGGKKRPLQDPVDKASQQKQRRMIKNRESAARSRERKQAYTSDLEKSVEQLEEENAMLVRQQEVQNKARLKQLMENLIPVDEKRRPPRRLRRTCSMDW</sequence>
<keyword evidence="6" id="KW-0539">Nucleus</keyword>
<dbReference type="SMART" id="SM00338">
    <property type="entry name" value="BRLZ"/>
    <property type="match status" value="1"/>
</dbReference>
<evidence type="ECO:0000256" key="4">
    <source>
        <dbReference type="ARBA" id="ARBA00023125"/>
    </source>
</evidence>
<feature type="compositionally biased region" description="Basic and acidic residues" evidence="7">
    <location>
        <begin position="210"/>
        <end position="232"/>
    </location>
</feature>
<dbReference type="SUPFAM" id="SSF57959">
    <property type="entry name" value="Leucine zipper domain"/>
    <property type="match status" value="1"/>
</dbReference>
<evidence type="ECO:0000256" key="3">
    <source>
        <dbReference type="ARBA" id="ARBA00023015"/>
    </source>
</evidence>
<comment type="caution">
    <text evidence="9">The sequence shown here is derived from an EMBL/GenBank/DDBJ whole genome shotgun (WGS) entry which is preliminary data.</text>
</comment>
<gene>
    <name evidence="9" type="ORF">Taro_026866</name>
</gene>
<keyword evidence="2" id="KW-0938">Abscisic acid signaling pathway</keyword>
<organism evidence="9 10">
    <name type="scientific">Colocasia esculenta</name>
    <name type="common">Wild taro</name>
    <name type="synonym">Arum esculentum</name>
    <dbReference type="NCBI Taxonomy" id="4460"/>
    <lineage>
        <taxon>Eukaryota</taxon>
        <taxon>Viridiplantae</taxon>
        <taxon>Streptophyta</taxon>
        <taxon>Embryophyta</taxon>
        <taxon>Tracheophyta</taxon>
        <taxon>Spermatophyta</taxon>
        <taxon>Magnoliopsida</taxon>
        <taxon>Liliopsida</taxon>
        <taxon>Araceae</taxon>
        <taxon>Aroideae</taxon>
        <taxon>Colocasieae</taxon>
        <taxon>Colocasia</taxon>
    </lineage>
</organism>
<dbReference type="OrthoDB" id="644067at2759"/>
<evidence type="ECO:0000256" key="6">
    <source>
        <dbReference type="ARBA" id="ARBA00023242"/>
    </source>
</evidence>
<reference evidence="9" key="1">
    <citation type="submission" date="2017-07" db="EMBL/GenBank/DDBJ databases">
        <title>Taro Niue Genome Assembly and Annotation.</title>
        <authorList>
            <person name="Atibalentja N."/>
            <person name="Keating K."/>
            <person name="Fields C.J."/>
        </authorList>
    </citation>
    <scope>NUCLEOTIDE SEQUENCE</scope>
    <source>
        <strain evidence="9">Niue_2</strain>
        <tissue evidence="9">Leaf</tissue>
    </source>
</reference>
<dbReference type="Gene3D" id="1.20.5.170">
    <property type="match status" value="1"/>
</dbReference>
<keyword evidence="4" id="KW-0238">DNA-binding</keyword>
<keyword evidence="5" id="KW-0804">Transcription</keyword>
<dbReference type="EMBL" id="NMUH01001647">
    <property type="protein sequence ID" value="MQL94215.1"/>
    <property type="molecule type" value="Genomic_DNA"/>
</dbReference>
<evidence type="ECO:0000256" key="1">
    <source>
        <dbReference type="ARBA" id="ARBA00004123"/>
    </source>
</evidence>
<keyword evidence="10" id="KW-1185">Reference proteome</keyword>
<dbReference type="PROSITE" id="PS50217">
    <property type="entry name" value="BZIP"/>
    <property type="match status" value="1"/>
</dbReference>
<evidence type="ECO:0000256" key="2">
    <source>
        <dbReference type="ARBA" id="ARBA00022682"/>
    </source>
</evidence>
<dbReference type="SMR" id="A0A843VE26"/>